<dbReference type="SUPFAM" id="SSF141868">
    <property type="entry name" value="EAL domain-like"/>
    <property type="match status" value="1"/>
</dbReference>
<feature type="transmembrane region" description="Helical" evidence="1">
    <location>
        <begin position="118"/>
        <end position="139"/>
    </location>
</feature>
<proteinExistence type="predicted"/>
<keyword evidence="5" id="KW-1185">Reference proteome</keyword>
<dbReference type="PROSITE" id="PS50887">
    <property type="entry name" value="GGDEF"/>
    <property type="match status" value="1"/>
</dbReference>
<dbReference type="OrthoDB" id="23692at2"/>
<dbReference type="RefSeq" id="WP_090793865.1">
    <property type="nucleotide sequence ID" value="NZ_BOND01000022.1"/>
</dbReference>
<dbReference type="Pfam" id="PF00990">
    <property type="entry name" value="GGDEF"/>
    <property type="match status" value="1"/>
</dbReference>
<dbReference type="InterPro" id="IPR035919">
    <property type="entry name" value="EAL_sf"/>
</dbReference>
<dbReference type="Pfam" id="PF00563">
    <property type="entry name" value="EAL"/>
    <property type="match status" value="1"/>
</dbReference>
<protein>
    <submittedName>
        <fullName evidence="4">Diguanylate cyclase (GGDEF) domain-containing protein</fullName>
    </submittedName>
</protein>
<dbReference type="InterPro" id="IPR029787">
    <property type="entry name" value="Nucleotide_cyclase"/>
</dbReference>
<evidence type="ECO:0000256" key="1">
    <source>
        <dbReference type="SAM" id="Phobius"/>
    </source>
</evidence>
<organism evidence="4 5">
    <name type="scientific">Asanoa ishikariensis</name>
    <dbReference type="NCBI Taxonomy" id="137265"/>
    <lineage>
        <taxon>Bacteria</taxon>
        <taxon>Bacillati</taxon>
        <taxon>Actinomycetota</taxon>
        <taxon>Actinomycetes</taxon>
        <taxon>Micromonosporales</taxon>
        <taxon>Micromonosporaceae</taxon>
        <taxon>Asanoa</taxon>
    </lineage>
</organism>
<dbReference type="InterPro" id="IPR000160">
    <property type="entry name" value="GGDEF_dom"/>
</dbReference>
<dbReference type="InterPro" id="IPR043128">
    <property type="entry name" value="Rev_trsase/Diguanyl_cyclase"/>
</dbReference>
<dbReference type="SMART" id="SM00052">
    <property type="entry name" value="EAL"/>
    <property type="match status" value="1"/>
</dbReference>
<dbReference type="InterPro" id="IPR001633">
    <property type="entry name" value="EAL_dom"/>
</dbReference>
<evidence type="ECO:0000259" key="2">
    <source>
        <dbReference type="PROSITE" id="PS50883"/>
    </source>
</evidence>
<feature type="transmembrane region" description="Helical" evidence="1">
    <location>
        <begin position="151"/>
        <end position="172"/>
    </location>
</feature>
<keyword evidence="1" id="KW-0472">Membrane</keyword>
<dbReference type="SMART" id="SM00267">
    <property type="entry name" value="GGDEF"/>
    <property type="match status" value="1"/>
</dbReference>
<dbReference type="Gene3D" id="3.20.20.450">
    <property type="entry name" value="EAL domain"/>
    <property type="match status" value="1"/>
</dbReference>
<dbReference type="STRING" id="137265.SAMN05421684_3781"/>
<gene>
    <name evidence="4" type="ORF">SAMN05421684_3781</name>
</gene>
<dbReference type="InterPro" id="IPR052155">
    <property type="entry name" value="Biofilm_reg_signaling"/>
</dbReference>
<evidence type="ECO:0000313" key="4">
    <source>
        <dbReference type="EMBL" id="SDZ24392.1"/>
    </source>
</evidence>
<evidence type="ECO:0000259" key="3">
    <source>
        <dbReference type="PROSITE" id="PS50887"/>
    </source>
</evidence>
<dbReference type="PANTHER" id="PTHR44757:SF2">
    <property type="entry name" value="BIOFILM ARCHITECTURE MAINTENANCE PROTEIN MBAA"/>
    <property type="match status" value="1"/>
</dbReference>
<name>A0A1H3REX7_9ACTN</name>
<feature type="transmembrane region" description="Helical" evidence="1">
    <location>
        <begin position="18"/>
        <end position="37"/>
    </location>
</feature>
<dbReference type="Proteomes" id="UP000199632">
    <property type="component" value="Unassembled WGS sequence"/>
</dbReference>
<dbReference type="CDD" id="cd01948">
    <property type="entry name" value="EAL"/>
    <property type="match status" value="1"/>
</dbReference>
<dbReference type="PANTHER" id="PTHR44757">
    <property type="entry name" value="DIGUANYLATE CYCLASE DGCP"/>
    <property type="match status" value="1"/>
</dbReference>
<dbReference type="NCBIfam" id="TIGR00254">
    <property type="entry name" value="GGDEF"/>
    <property type="match status" value="1"/>
</dbReference>
<dbReference type="CDD" id="cd01949">
    <property type="entry name" value="GGDEF"/>
    <property type="match status" value="1"/>
</dbReference>
<evidence type="ECO:0000313" key="5">
    <source>
        <dbReference type="Proteomes" id="UP000199632"/>
    </source>
</evidence>
<keyword evidence="1" id="KW-0812">Transmembrane</keyword>
<dbReference type="Gene3D" id="3.30.70.270">
    <property type="match status" value="1"/>
</dbReference>
<dbReference type="AlphaFoldDB" id="A0A1H3REX7"/>
<dbReference type="EMBL" id="FNQB01000002">
    <property type="protein sequence ID" value="SDZ24392.1"/>
    <property type="molecule type" value="Genomic_DNA"/>
</dbReference>
<feature type="domain" description="GGDEF" evidence="3">
    <location>
        <begin position="281"/>
        <end position="413"/>
    </location>
</feature>
<reference evidence="5" key="1">
    <citation type="submission" date="2016-10" db="EMBL/GenBank/DDBJ databases">
        <authorList>
            <person name="Varghese N."/>
            <person name="Submissions S."/>
        </authorList>
    </citation>
    <scope>NUCLEOTIDE SEQUENCE [LARGE SCALE GENOMIC DNA]</scope>
    <source>
        <strain evidence="5">DSM 44718</strain>
    </source>
</reference>
<sequence>MDAAARRNYVPAERARSFYTFVGAVIAAAVLVAAMPVARLTETLPDLPAAFWVMAALAVLCDYRPFTPPGRRQSSAVFPSICFTFAILLAWGLGPAVLVQAAAVVVSSWRMRHAVWRAVFNIAQYTLALGAAEAVTYALGETAFGEGSGPTWIDVAAVTLAAVAWFVVKYGTVTIAVRLHSGGNWWTTFRQGVAFESVSIGALLLLAPILVGPASHSVALIPLMLVPLFAVYRMSRLSSEQEQLARLDPLTGLANRKALLAEVHEQATLHCARAAAGAADRHFALLLLDIDRFKHVNDALGHAVGDQLLVEVSGRLVEAVDRHDVVARLGGDEFAILTPRLTDAAGARALADRIVTALSEPVALDGLPLDVAGSIGIALFPEHGDDFATLMRHADVAMYDAKHRNDTVVVYKPESDHNTPERLSLLGDLRRALDPDLATMAAGEITMYYQPQIEIQTGEVVGVEALLRWRHPTRGMVDPEELIKVAEQSAVMRLLTRRVVDDVVEQLAKWQAAGVTLRAAVNVSIRDLHTLEIVDQIRERLARFGVSPDQLQLEITEGALMADPRRVLATISELAKLGVAIALDDFGTGYSSMQHLRRLPLTEVKVDRSFVLGMATDADDHAIVRTVIDLAGALGLRVVAEGVEDERTWRLLRSVGCHVAQGWFYARPMPADELVEWLGRYRPLTPNN</sequence>
<feature type="transmembrane region" description="Helical" evidence="1">
    <location>
        <begin position="193"/>
        <end position="211"/>
    </location>
</feature>
<accession>A0A1H3REX7</accession>
<feature type="transmembrane region" description="Helical" evidence="1">
    <location>
        <begin position="78"/>
        <end position="106"/>
    </location>
</feature>
<feature type="domain" description="EAL" evidence="2">
    <location>
        <begin position="422"/>
        <end position="682"/>
    </location>
</feature>
<dbReference type="PROSITE" id="PS50883">
    <property type="entry name" value="EAL"/>
    <property type="match status" value="1"/>
</dbReference>
<dbReference type="SUPFAM" id="SSF55073">
    <property type="entry name" value="Nucleotide cyclase"/>
    <property type="match status" value="1"/>
</dbReference>
<keyword evidence="1" id="KW-1133">Transmembrane helix</keyword>